<gene>
    <name evidence="1" type="ORF">HPB50_008020</name>
</gene>
<name>A0ACB7SFP5_HYAAI</name>
<accession>A0ACB7SFP5</accession>
<dbReference type="Proteomes" id="UP000821845">
    <property type="component" value="Chromosome 4"/>
</dbReference>
<reference evidence="1" key="1">
    <citation type="submission" date="2020-05" db="EMBL/GenBank/DDBJ databases">
        <title>Large-scale comparative analyses of tick genomes elucidate their genetic diversity and vector capacities.</title>
        <authorList>
            <person name="Jia N."/>
            <person name="Wang J."/>
            <person name="Shi W."/>
            <person name="Du L."/>
            <person name="Sun Y."/>
            <person name="Zhan W."/>
            <person name="Jiang J."/>
            <person name="Wang Q."/>
            <person name="Zhang B."/>
            <person name="Ji P."/>
            <person name="Sakyi L.B."/>
            <person name="Cui X."/>
            <person name="Yuan T."/>
            <person name="Jiang B."/>
            <person name="Yang W."/>
            <person name="Lam T.T.-Y."/>
            <person name="Chang Q."/>
            <person name="Ding S."/>
            <person name="Wang X."/>
            <person name="Zhu J."/>
            <person name="Ruan X."/>
            <person name="Zhao L."/>
            <person name="Wei J."/>
            <person name="Que T."/>
            <person name="Du C."/>
            <person name="Cheng J."/>
            <person name="Dai P."/>
            <person name="Han X."/>
            <person name="Huang E."/>
            <person name="Gao Y."/>
            <person name="Liu J."/>
            <person name="Shao H."/>
            <person name="Ye R."/>
            <person name="Li L."/>
            <person name="Wei W."/>
            <person name="Wang X."/>
            <person name="Wang C."/>
            <person name="Yang T."/>
            <person name="Huo Q."/>
            <person name="Li W."/>
            <person name="Guo W."/>
            <person name="Chen H."/>
            <person name="Zhou L."/>
            <person name="Ni X."/>
            <person name="Tian J."/>
            <person name="Zhou Y."/>
            <person name="Sheng Y."/>
            <person name="Liu T."/>
            <person name="Pan Y."/>
            <person name="Xia L."/>
            <person name="Li J."/>
            <person name="Zhao F."/>
            <person name="Cao W."/>
        </authorList>
    </citation>
    <scope>NUCLEOTIDE SEQUENCE</scope>
    <source>
        <strain evidence="1">Hyas-2018</strain>
    </source>
</reference>
<keyword evidence="2" id="KW-1185">Reference proteome</keyword>
<dbReference type="EMBL" id="CM023484">
    <property type="protein sequence ID" value="KAH6932599.1"/>
    <property type="molecule type" value="Genomic_DNA"/>
</dbReference>
<organism evidence="1 2">
    <name type="scientific">Hyalomma asiaticum</name>
    <name type="common">Tick</name>
    <dbReference type="NCBI Taxonomy" id="266040"/>
    <lineage>
        <taxon>Eukaryota</taxon>
        <taxon>Metazoa</taxon>
        <taxon>Ecdysozoa</taxon>
        <taxon>Arthropoda</taxon>
        <taxon>Chelicerata</taxon>
        <taxon>Arachnida</taxon>
        <taxon>Acari</taxon>
        <taxon>Parasitiformes</taxon>
        <taxon>Ixodida</taxon>
        <taxon>Ixodoidea</taxon>
        <taxon>Ixodidae</taxon>
        <taxon>Hyalomminae</taxon>
        <taxon>Hyalomma</taxon>
    </lineage>
</organism>
<proteinExistence type="predicted"/>
<evidence type="ECO:0000313" key="1">
    <source>
        <dbReference type="EMBL" id="KAH6932599.1"/>
    </source>
</evidence>
<sequence length="130" mass="13616">MSVNESAGVKPSFANKALYIQSNLYPSRQVPAAAIKARYSDRTGVSCVDVTGPSSAVHFTATMISQGNHVGGLPFISDRSNLYPSRQVPAAATKARYFDRPGVSYVDVSGPSSSVHFTAAVIAEGNHVGA</sequence>
<protein>
    <submittedName>
        <fullName evidence="1">Uncharacterized protein</fullName>
    </submittedName>
</protein>
<comment type="caution">
    <text evidence="1">The sequence shown here is derived from an EMBL/GenBank/DDBJ whole genome shotgun (WGS) entry which is preliminary data.</text>
</comment>
<evidence type="ECO:0000313" key="2">
    <source>
        <dbReference type="Proteomes" id="UP000821845"/>
    </source>
</evidence>